<dbReference type="OrthoDB" id="255727at2"/>
<feature type="binding site" description="axial binding residue" evidence="3">
    <location>
        <position position="326"/>
    </location>
    <ligand>
        <name>heme</name>
        <dbReference type="ChEBI" id="CHEBI:30413"/>
    </ligand>
    <ligandPart>
        <name>Fe</name>
        <dbReference type="ChEBI" id="CHEBI:18248"/>
    </ligandPart>
</feature>
<dbReference type="Gene3D" id="1.20.1280.120">
    <property type="match status" value="1"/>
</dbReference>
<dbReference type="PROSITE" id="PS51402">
    <property type="entry name" value="CATALASE_3"/>
    <property type="match status" value="1"/>
</dbReference>
<comment type="caution">
    <text evidence="6">The sequence shown here is derived from an EMBL/GenBank/DDBJ whole genome shotgun (WGS) entry which is preliminary data.</text>
</comment>
<accession>I4VSS5</accession>
<keyword evidence="1" id="KW-0575">Peroxidase</keyword>
<dbReference type="GO" id="GO:0020037">
    <property type="term" value="F:heme binding"/>
    <property type="evidence" value="ECO:0007669"/>
    <property type="project" value="InterPro"/>
</dbReference>
<dbReference type="GO" id="GO:0004096">
    <property type="term" value="F:catalase activity"/>
    <property type="evidence" value="ECO:0007669"/>
    <property type="project" value="InterPro"/>
</dbReference>
<dbReference type="Proteomes" id="UP000004210">
    <property type="component" value="Unassembled WGS sequence"/>
</dbReference>
<keyword evidence="7" id="KW-1185">Reference proteome</keyword>
<comment type="similarity">
    <text evidence="1">Belongs to the catalase family.</text>
</comment>
<feature type="domain" description="Catalase core" evidence="5">
    <location>
        <begin position="20"/>
        <end position="334"/>
    </location>
</feature>
<keyword evidence="1" id="KW-0560">Oxidoreductase</keyword>
<dbReference type="Gene3D" id="2.40.180.10">
    <property type="entry name" value="Catalase core domain"/>
    <property type="match status" value="1"/>
</dbReference>
<dbReference type="PATRIC" id="fig|1163408.3.peg.1164"/>
<comment type="function">
    <text evidence="1">Has an organic peroxide-dependent peroxidase activity.</text>
</comment>
<dbReference type="InterPro" id="IPR020835">
    <property type="entry name" value="Catalase_sf"/>
</dbReference>
<dbReference type="EMBL" id="AJXU01000028">
    <property type="protein sequence ID" value="EIL90266.1"/>
    <property type="molecule type" value="Genomic_DNA"/>
</dbReference>
<dbReference type="InterPro" id="IPR011614">
    <property type="entry name" value="Catalase_core"/>
</dbReference>
<feature type="active site" evidence="2">
    <location>
        <position position="58"/>
    </location>
</feature>
<feature type="signal peptide" evidence="4">
    <location>
        <begin position="1"/>
        <end position="25"/>
    </location>
</feature>
<dbReference type="SUPFAM" id="SSF56634">
    <property type="entry name" value="Heme-dependent catalase-like"/>
    <property type="match status" value="1"/>
</dbReference>
<evidence type="ECO:0000259" key="5">
    <source>
        <dbReference type="SMART" id="SM01060"/>
    </source>
</evidence>
<proteinExistence type="inferred from homology"/>
<evidence type="ECO:0000256" key="3">
    <source>
        <dbReference type="PIRSR" id="PIRSR000296-2"/>
    </source>
</evidence>
<dbReference type="STRING" id="1163408.UU9_05659"/>
<dbReference type="SMART" id="SM01060">
    <property type="entry name" value="Catalase"/>
    <property type="match status" value="1"/>
</dbReference>
<dbReference type="RefSeq" id="WP_007080772.1">
    <property type="nucleotide sequence ID" value="NZ_AJXU01000028.1"/>
</dbReference>
<evidence type="ECO:0000313" key="6">
    <source>
        <dbReference type="EMBL" id="EIL90266.1"/>
    </source>
</evidence>
<keyword evidence="1 3" id="KW-0479">Metal-binding</keyword>
<reference evidence="6 7" key="1">
    <citation type="journal article" date="2012" name="J. Bacteriol.">
        <title>Genome sequences for six rhodanobacter strains, isolated from soils and the terrestrial subsurface, with variable denitrification capabilities.</title>
        <authorList>
            <person name="Kostka J.E."/>
            <person name="Green S.J."/>
            <person name="Rishishwar L."/>
            <person name="Prakash O."/>
            <person name="Katz L.S."/>
            <person name="Marino-Ramirez L."/>
            <person name="Jordan I.K."/>
            <person name="Munk C."/>
            <person name="Ivanova N."/>
            <person name="Mikhailova N."/>
            <person name="Watson D.B."/>
            <person name="Brown S.D."/>
            <person name="Palumbo A.V."/>
            <person name="Brooks S.C."/>
        </authorList>
    </citation>
    <scope>NUCLEOTIDE SEQUENCE [LARGE SCALE GENOMIC DNA]</scope>
    <source>
        <strain evidence="7">Jip2T</strain>
    </source>
</reference>
<gene>
    <name evidence="6" type="ORF">UU9_05659</name>
</gene>
<evidence type="ECO:0000313" key="7">
    <source>
        <dbReference type="Proteomes" id="UP000004210"/>
    </source>
</evidence>
<name>I4VSS5_9GAMM</name>
<dbReference type="eggNOG" id="COG0753">
    <property type="taxonomic scope" value="Bacteria"/>
</dbReference>
<dbReference type="CDD" id="cd08153">
    <property type="entry name" value="srpA_like"/>
    <property type="match status" value="1"/>
</dbReference>
<dbReference type="InterPro" id="IPR024168">
    <property type="entry name" value="Catalase_SrpA-type_pred"/>
</dbReference>
<dbReference type="PANTHER" id="PTHR11465:SF62">
    <property type="entry name" value="CATALASE T"/>
    <property type="match status" value="1"/>
</dbReference>
<evidence type="ECO:0000256" key="1">
    <source>
        <dbReference type="PIRNR" id="PIRNR000296"/>
    </source>
</evidence>
<comment type="cofactor">
    <cofactor evidence="1">
        <name>heme</name>
        <dbReference type="ChEBI" id="CHEBI:30413"/>
    </cofactor>
</comment>
<dbReference type="GO" id="GO:0046872">
    <property type="term" value="F:metal ion binding"/>
    <property type="evidence" value="ECO:0007669"/>
    <property type="project" value="UniProtKB-KW"/>
</dbReference>
<protein>
    <recommendedName>
        <fullName evidence="1">Catalase-related peroxidase</fullName>
        <ecNumber evidence="1">1.11.1.-</ecNumber>
    </recommendedName>
</protein>
<dbReference type="AlphaFoldDB" id="I4VSS5"/>
<dbReference type="PANTHER" id="PTHR11465">
    <property type="entry name" value="CATALASE"/>
    <property type="match status" value="1"/>
</dbReference>
<dbReference type="GO" id="GO:0005737">
    <property type="term" value="C:cytoplasm"/>
    <property type="evidence" value="ECO:0007669"/>
    <property type="project" value="TreeGrafter"/>
</dbReference>
<evidence type="ECO:0000256" key="2">
    <source>
        <dbReference type="PIRSR" id="PIRSR000296-1"/>
    </source>
</evidence>
<dbReference type="EC" id="1.11.1.-" evidence="1"/>
<dbReference type="Pfam" id="PF00199">
    <property type="entry name" value="Catalase"/>
    <property type="match status" value="1"/>
</dbReference>
<dbReference type="InterPro" id="IPR018028">
    <property type="entry name" value="Catalase"/>
</dbReference>
<dbReference type="GO" id="GO:0042542">
    <property type="term" value="P:response to hydrogen peroxide"/>
    <property type="evidence" value="ECO:0007669"/>
    <property type="project" value="TreeGrafter"/>
</dbReference>
<organism evidence="6 7">
    <name type="scientific">Rhodanobacter fulvus Jip2</name>
    <dbReference type="NCBI Taxonomy" id="1163408"/>
    <lineage>
        <taxon>Bacteria</taxon>
        <taxon>Pseudomonadati</taxon>
        <taxon>Pseudomonadota</taxon>
        <taxon>Gammaproteobacteria</taxon>
        <taxon>Lysobacterales</taxon>
        <taxon>Rhodanobacteraceae</taxon>
        <taxon>Rhodanobacter</taxon>
    </lineage>
</organism>
<evidence type="ECO:0000256" key="4">
    <source>
        <dbReference type="SAM" id="SignalP"/>
    </source>
</evidence>
<keyword evidence="4" id="KW-0732">Signal</keyword>
<dbReference type="GO" id="GO:0042744">
    <property type="term" value="P:hydrogen peroxide catabolic process"/>
    <property type="evidence" value="ECO:0007669"/>
    <property type="project" value="TreeGrafter"/>
</dbReference>
<feature type="chain" id="PRO_5003696353" description="Catalase-related peroxidase" evidence="4">
    <location>
        <begin position="26"/>
        <end position="334"/>
    </location>
</feature>
<keyword evidence="1 3" id="KW-0349">Heme</keyword>
<sequence length="334" mass="35825">MKTCNASSFKWLPLAAALVAGSAGAQVSSPQPPLKYTPTQMVETLHGVFGDHHARAIHTKGIMLTGRFTPSPEAARVSSAVHLHGASVPIIVRFSNFVGVPDAPDNDPMSSPRGMAIRFTLPDGSSTDIVSHSFNGFPSQNADQFRELLQAIAASGPDAAKPTALDGYLATHPAAKHFLTVAKPAPVSYATLPYYGVNTFKFINASGKVTYGRYQIVPMAPAQYLTDAQAKVAAPEYLSKEIGERVGHGPLRFRLMLQLAGKGDHIDDPSIAWPDTRPQVELGVIAIDHLVPDSVAAEKKIVFMPNRLPKGIEVEDQMVNFRSAAYGVSFSARQ</sequence>
<keyword evidence="1 3" id="KW-0408">Iron</keyword>
<dbReference type="PIRSF" id="PIRSF000296">
    <property type="entry name" value="SrpA"/>
    <property type="match status" value="1"/>
</dbReference>